<dbReference type="GO" id="GO:0070531">
    <property type="term" value="C:BRCA1-A complex"/>
    <property type="evidence" value="ECO:0007669"/>
    <property type="project" value="UniProtKB-UniRule"/>
</dbReference>
<evidence type="ECO:0000256" key="12">
    <source>
        <dbReference type="ARBA" id="ARBA00023242"/>
    </source>
</evidence>
<feature type="compositionally biased region" description="Basic and acidic residues" evidence="16">
    <location>
        <begin position="102"/>
        <end position="112"/>
    </location>
</feature>
<evidence type="ECO:0000256" key="10">
    <source>
        <dbReference type="ARBA" id="ARBA00022853"/>
    </source>
</evidence>
<evidence type="ECO:0000256" key="11">
    <source>
        <dbReference type="ARBA" id="ARBA00023204"/>
    </source>
</evidence>
<keyword evidence="18" id="KW-1185">Reference proteome</keyword>
<comment type="function">
    <text evidence="15">May play a role in homeostasis or cellular differentiation in cells of neural, epithelial and germline origins. May also act as a death receptor-associated anti-apoptotic protein, which inhibits the mitochondrial apoptotic pathway.</text>
</comment>
<keyword evidence="5 15" id="KW-0053">Apoptosis</keyword>
<dbReference type="GO" id="GO:0006915">
    <property type="term" value="P:apoptotic process"/>
    <property type="evidence" value="ECO:0007669"/>
    <property type="project" value="UniProtKB-UniRule"/>
</dbReference>
<keyword evidence="13 15" id="KW-0131">Cell cycle</keyword>
<keyword evidence="12 15" id="KW-0539">Nucleus</keyword>
<evidence type="ECO:0000256" key="8">
    <source>
        <dbReference type="ARBA" id="ARBA00022776"/>
    </source>
</evidence>
<comment type="subunit">
    <text evidence="15">Component of the ARISC complex. Component of the BRCA1-A complex. Component of the BRISC complex. Binds polyubiquitin.</text>
</comment>
<protein>
    <recommendedName>
        <fullName evidence="2 15">BRISC and BRCA1-A complex member 2</fullName>
    </recommendedName>
</protein>
<evidence type="ECO:0000256" key="1">
    <source>
        <dbReference type="ARBA" id="ARBA00004123"/>
    </source>
</evidence>
<name>A0A9Q0EWK5_9TELE</name>
<keyword evidence="6" id="KW-0677">Repeat</keyword>
<evidence type="ECO:0000256" key="3">
    <source>
        <dbReference type="ARBA" id="ARBA00022490"/>
    </source>
</evidence>
<keyword evidence="3 15" id="KW-0963">Cytoplasm</keyword>
<evidence type="ECO:0000313" key="18">
    <source>
        <dbReference type="Proteomes" id="UP001148018"/>
    </source>
</evidence>
<comment type="caution">
    <text evidence="17">The sequence shown here is derived from an EMBL/GenBank/DDBJ whole genome shotgun (WGS) entry which is preliminary data.</text>
</comment>
<reference evidence="17" key="1">
    <citation type="submission" date="2022-07" db="EMBL/GenBank/DDBJ databases">
        <title>Chromosome-level genome of Muraenolepis orangiensis.</title>
        <authorList>
            <person name="Kim J."/>
        </authorList>
    </citation>
    <scope>NUCLEOTIDE SEQUENCE</scope>
    <source>
        <strain evidence="17">KU_S4_2022</strain>
        <tissue evidence="17">Muscle</tissue>
    </source>
</reference>
<dbReference type="GO" id="GO:0045739">
    <property type="term" value="P:positive regulation of DNA repair"/>
    <property type="evidence" value="ECO:0007669"/>
    <property type="project" value="UniProtKB-UniRule"/>
</dbReference>
<evidence type="ECO:0000256" key="7">
    <source>
        <dbReference type="ARBA" id="ARBA00022763"/>
    </source>
</evidence>
<comment type="domain">
    <text evidence="15">Contains 2 ubiquitin-conjugating enzyme family-like (UEV-like) regions. These regions lack the critical Cys residues required for ubiquitination but retain the ability to bind ubiquitin.</text>
</comment>
<keyword evidence="11 15" id="KW-0234">DNA repair</keyword>
<dbReference type="Proteomes" id="UP001148018">
    <property type="component" value="Unassembled WGS sequence"/>
</dbReference>
<dbReference type="PANTHER" id="PTHR15189:SF7">
    <property type="entry name" value="BRISC AND BRCA1-A COMPLEX MEMBER 2"/>
    <property type="match status" value="1"/>
</dbReference>
<evidence type="ECO:0000256" key="15">
    <source>
        <dbReference type="RuleBase" id="RU368019"/>
    </source>
</evidence>
<dbReference type="AlphaFoldDB" id="A0A9Q0EWK5"/>
<dbReference type="GO" id="GO:0006302">
    <property type="term" value="P:double-strand break repair"/>
    <property type="evidence" value="ECO:0007669"/>
    <property type="project" value="UniProtKB-UniRule"/>
</dbReference>
<evidence type="ECO:0000256" key="6">
    <source>
        <dbReference type="ARBA" id="ARBA00022737"/>
    </source>
</evidence>
<evidence type="ECO:0000256" key="2">
    <source>
        <dbReference type="ARBA" id="ARBA00019438"/>
    </source>
</evidence>
<evidence type="ECO:0000256" key="16">
    <source>
        <dbReference type="SAM" id="MobiDB-lite"/>
    </source>
</evidence>
<keyword evidence="8 15" id="KW-0498">Mitosis</keyword>
<comment type="subcellular location">
    <subcellularLocation>
        <location evidence="15">Cytoplasm</location>
    </subcellularLocation>
    <subcellularLocation>
        <location evidence="1 15">Nucleus</location>
    </subcellularLocation>
    <text evidence="15">Localizes at sites of DNA damage at double-strand breaks (DSBs).</text>
</comment>
<evidence type="ECO:0000256" key="9">
    <source>
        <dbReference type="ARBA" id="ARBA00022786"/>
    </source>
</evidence>
<evidence type="ECO:0000313" key="17">
    <source>
        <dbReference type="EMBL" id="KAJ3613081.1"/>
    </source>
</evidence>
<dbReference type="PANTHER" id="PTHR15189">
    <property type="entry name" value="BRISC AND BRCA1-A COMPLEX MEMBER 2"/>
    <property type="match status" value="1"/>
</dbReference>
<proteinExistence type="inferred from homology"/>
<dbReference type="OrthoDB" id="538811at2759"/>
<feature type="region of interest" description="Disordered" evidence="16">
    <location>
        <begin position="90"/>
        <end position="137"/>
    </location>
</feature>
<gene>
    <name evidence="17" type="ORF">NHX12_019337</name>
</gene>
<dbReference type="Pfam" id="PF06113">
    <property type="entry name" value="BRE"/>
    <property type="match status" value="1"/>
</dbReference>
<accession>A0A9Q0EWK5</accession>
<dbReference type="EMBL" id="JANIIK010000035">
    <property type="protein sequence ID" value="KAJ3613081.1"/>
    <property type="molecule type" value="Genomic_DNA"/>
</dbReference>
<keyword evidence="7 15" id="KW-0227">DNA damage</keyword>
<dbReference type="InterPro" id="IPR010358">
    <property type="entry name" value="BRE"/>
</dbReference>
<dbReference type="GO" id="GO:0010212">
    <property type="term" value="P:response to ionizing radiation"/>
    <property type="evidence" value="ECO:0007669"/>
    <property type="project" value="UniProtKB-UniRule"/>
</dbReference>
<evidence type="ECO:0000256" key="4">
    <source>
        <dbReference type="ARBA" id="ARBA00022618"/>
    </source>
</evidence>
<organism evidence="17 18">
    <name type="scientific">Muraenolepis orangiensis</name>
    <name type="common">Patagonian moray cod</name>
    <dbReference type="NCBI Taxonomy" id="630683"/>
    <lineage>
        <taxon>Eukaryota</taxon>
        <taxon>Metazoa</taxon>
        <taxon>Chordata</taxon>
        <taxon>Craniata</taxon>
        <taxon>Vertebrata</taxon>
        <taxon>Euteleostomi</taxon>
        <taxon>Actinopterygii</taxon>
        <taxon>Neopterygii</taxon>
        <taxon>Teleostei</taxon>
        <taxon>Neoteleostei</taxon>
        <taxon>Acanthomorphata</taxon>
        <taxon>Zeiogadaria</taxon>
        <taxon>Gadariae</taxon>
        <taxon>Gadiformes</taxon>
        <taxon>Muraenolepidoidei</taxon>
        <taxon>Muraenolepididae</taxon>
        <taxon>Muraenolepis</taxon>
    </lineage>
</organism>
<dbReference type="GO" id="GO:0007095">
    <property type="term" value="P:mitotic G2 DNA damage checkpoint signaling"/>
    <property type="evidence" value="ECO:0007669"/>
    <property type="project" value="UniProtKB-UniRule"/>
</dbReference>
<sequence>DPGALGGTSALHIPAFPSGGCLIDYVPQVCQLLTNKPTLTFQSVYHFTSSGQLYSQVQKSYPYSPRWDGNEMAKRAKTKTPTVIAFGTRLTLRSPPNQGNESRPETFSEGRCAESPPPKLPGRMAALAPRDRKRAQW</sequence>
<evidence type="ECO:0000256" key="13">
    <source>
        <dbReference type="ARBA" id="ARBA00023306"/>
    </source>
</evidence>
<evidence type="ECO:0000256" key="5">
    <source>
        <dbReference type="ARBA" id="ARBA00022703"/>
    </source>
</evidence>
<feature type="non-terminal residue" evidence="17">
    <location>
        <position position="1"/>
    </location>
</feature>
<evidence type="ECO:0000256" key="14">
    <source>
        <dbReference type="ARBA" id="ARBA00025766"/>
    </source>
</evidence>
<keyword evidence="9 15" id="KW-0833">Ubl conjugation pathway</keyword>
<dbReference type="GO" id="GO:0051301">
    <property type="term" value="P:cell division"/>
    <property type="evidence" value="ECO:0007669"/>
    <property type="project" value="UniProtKB-UniRule"/>
</dbReference>
<dbReference type="GO" id="GO:0031593">
    <property type="term" value="F:polyubiquitin modification-dependent protein binding"/>
    <property type="evidence" value="ECO:0007669"/>
    <property type="project" value="UniProtKB-UniRule"/>
</dbReference>
<comment type="similarity">
    <text evidence="14 15">Belongs to the BABAM2 family.</text>
</comment>
<keyword evidence="4 15" id="KW-0132">Cell division</keyword>
<dbReference type="GO" id="GO:0006325">
    <property type="term" value="P:chromatin organization"/>
    <property type="evidence" value="ECO:0007669"/>
    <property type="project" value="UniProtKB-UniRule"/>
</dbReference>
<dbReference type="GO" id="GO:0005737">
    <property type="term" value="C:cytoplasm"/>
    <property type="evidence" value="ECO:0007669"/>
    <property type="project" value="UniProtKB-SubCell"/>
</dbReference>
<keyword evidence="10 15" id="KW-0156">Chromatin regulator</keyword>
<dbReference type="GO" id="GO:0070552">
    <property type="term" value="C:BRISC complex"/>
    <property type="evidence" value="ECO:0007669"/>
    <property type="project" value="UniProtKB-UniRule"/>
</dbReference>